<evidence type="ECO:0000313" key="5">
    <source>
        <dbReference type="EMBL" id="CZR50651.1"/>
    </source>
</evidence>
<dbReference type="Gene3D" id="2.60.120.470">
    <property type="entry name" value="PITH domain"/>
    <property type="match status" value="1"/>
</dbReference>
<accession>A0A1L7WCZ5</accession>
<proteinExistence type="inferred from homology"/>
<dbReference type="STRING" id="576137.A0A1L7WCZ5"/>
<dbReference type="PRINTS" id="PR00421">
    <property type="entry name" value="THIOREDOXIN"/>
</dbReference>
<dbReference type="PROSITE" id="PS51352">
    <property type="entry name" value="THIOREDOXIN_2"/>
    <property type="match status" value="1"/>
</dbReference>
<dbReference type="GO" id="GO:0005737">
    <property type="term" value="C:cytoplasm"/>
    <property type="evidence" value="ECO:0007669"/>
    <property type="project" value="UniProtKB-ARBA"/>
</dbReference>
<dbReference type="PROSITE" id="PS00194">
    <property type="entry name" value="THIOREDOXIN_1"/>
    <property type="match status" value="1"/>
</dbReference>
<dbReference type="InterPro" id="IPR017937">
    <property type="entry name" value="Thioredoxin_CS"/>
</dbReference>
<dbReference type="CDD" id="cd02947">
    <property type="entry name" value="TRX_family"/>
    <property type="match status" value="1"/>
</dbReference>
<dbReference type="Gene3D" id="3.40.30.10">
    <property type="entry name" value="Glutaredoxin"/>
    <property type="match status" value="1"/>
</dbReference>
<organism evidence="5 6">
    <name type="scientific">Phialocephala subalpina</name>
    <dbReference type="NCBI Taxonomy" id="576137"/>
    <lineage>
        <taxon>Eukaryota</taxon>
        <taxon>Fungi</taxon>
        <taxon>Dikarya</taxon>
        <taxon>Ascomycota</taxon>
        <taxon>Pezizomycotina</taxon>
        <taxon>Leotiomycetes</taxon>
        <taxon>Helotiales</taxon>
        <taxon>Mollisiaceae</taxon>
        <taxon>Phialocephala</taxon>
        <taxon>Phialocephala fortinii species complex</taxon>
    </lineage>
</organism>
<evidence type="ECO:0000259" key="4">
    <source>
        <dbReference type="PROSITE" id="PS51532"/>
    </source>
</evidence>
<evidence type="ECO:0000313" key="6">
    <source>
        <dbReference type="Proteomes" id="UP000184330"/>
    </source>
</evidence>
<feature type="domain" description="PITH" evidence="4">
    <location>
        <begin position="153"/>
        <end position="349"/>
    </location>
</feature>
<evidence type="ECO:0000259" key="3">
    <source>
        <dbReference type="PROSITE" id="PS51352"/>
    </source>
</evidence>
<dbReference type="InterPro" id="IPR037047">
    <property type="entry name" value="PITH_dom_sf"/>
</dbReference>
<dbReference type="InterPro" id="IPR013766">
    <property type="entry name" value="Thioredoxin_domain"/>
</dbReference>
<feature type="domain" description="Thioredoxin" evidence="3">
    <location>
        <begin position="1"/>
        <end position="132"/>
    </location>
</feature>
<dbReference type="InterPro" id="IPR008979">
    <property type="entry name" value="Galactose-bd-like_sf"/>
</dbReference>
<dbReference type="AlphaFoldDB" id="A0A1L7WCZ5"/>
<dbReference type="Proteomes" id="UP000184330">
    <property type="component" value="Unassembled WGS sequence"/>
</dbReference>
<gene>
    <name evidence="5" type="ORF">PAC_00525</name>
</gene>
<evidence type="ECO:0000256" key="2">
    <source>
        <dbReference type="ARBA" id="ARBA00023157"/>
    </source>
</evidence>
<dbReference type="PANTHER" id="PTHR46115">
    <property type="entry name" value="THIOREDOXIN-LIKE PROTEIN 1"/>
    <property type="match status" value="1"/>
</dbReference>
<name>A0A1L7WCZ5_9HELO</name>
<sequence>MSKTINISSSEEFEGLLKSSRIVVTDFYADWCGPCKAIAPIYEQLSAQLSRQNQITFVKVNVDNQKEIAAKYGITAYGAPHCPKLTDSFIWESANTPISMPTFMIFKAGKVEEKIQGADPRKLQAVIKKLAAEAEGGASSSGFGASGSGSGWRKGDLPRGYTDVTGEVDVKGLELLNSDSEFGSVRVLIDGAKPTGLSGGKAAESKGKDWVESDTDEQLMLFMPFQSTLKVHTLQITSLPPKAGDDDEVPMRPKTIQIYPNRAHILGFEEAEDIPATQSITLSEKDWDETGTATISLRFVKFQNVMSLVLFIVDGDGEGEKVRIDRVRIIGETGEKREMGKLEKVDDGHGH</sequence>
<keyword evidence="2" id="KW-1015">Disulfide bond</keyword>
<dbReference type="OrthoDB" id="2121326at2759"/>
<comment type="similarity">
    <text evidence="1">Belongs to the thioredoxin family.</text>
</comment>
<keyword evidence="6" id="KW-1185">Reference proteome</keyword>
<dbReference type="PROSITE" id="PS51532">
    <property type="entry name" value="PITH"/>
    <property type="match status" value="1"/>
</dbReference>
<dbReference type="Pfam" id="PF00085">
    <property type="entry name" value="Thioredoxin"/>
    <property type="match status" value="1"/>
</dbReference>
<dbReference type="EMBL" id="FJOG01000001">
    <property type="protein sequence ID" value="CZR50651.1"/>
    <property type="molecule type" value="Genomic_DNA"/>
</dbReference>
<dbReference type="InterPro" id="IPR036249">
    <property type="entry name" value="Thioredoxin-like_sf"/>
</dbReference>
<protein>
    <submittedName>
        <fullName evidence="5">Related to thioredoxin-like protein</fullName>
    </submittedName>
</protein>
<dbReference type="SUPFAM" id="SSF49785">
    <property type="entry name" value="Galactose-binding domain-like"/>
    <property type="match status" value="1"/>
</dbReference>
<dbReference type="SUPFAM" id="SSF52833">
    <property type="entry name" value="Thioredoxin-like"/>
    <property type="match status" value="1"/>
</dbReference>
<reference evidence="5 6" key="1">
    <citation type="submission" date="2016-03" db="EMBL/GenBank/DDBJ databases">
        <authorList>
            <person name="Ploux O."/>
        </authorList>
    </citation>
    <scope>NUCLEOTIDE SEQUENCE [LARGE SCALE GENOMIC DNA]</scope>
    <source>
        <strain evidence="5 6">UAMH 11012</strain>
    </source>
</reference>
<dbReference type="Pfam" id="PF06201">
    <property type="entry name" value="PITH"/>
    <property type="match status" value="1"/>
</dbReference>
<evidence type="ECO:0000256" key="1">
    <source>
        <dbReference type="ARBA" id="ARBA00008987"/>
    </source>
</evidence>
<dbReference type="InterPro" id="IPR010400">
    <property type="entry name" value="PITH_dom"/>
</dbReference>